<feature type="transmembrane region" description="Helical" evidence="9">
    <location>
        <begin position="156"/>
        <end position="178"/>
    </location>
</feature>
<dbReference type="Pfam" id="PF02518">
    <property type="entry name" value="HATPase_c"/>
    <property type="match status" value="1"/>
</dbReference>
<dbReference type="PANTHER" id="PTHR24421:SF10">
    <property type="entry name" value="NITRATE_NITRITE SENSOR PROTEIN NARQ"/>
    <property type="match status" value="1"/>
</dbReference>
<organism evidence="11 12">
    <name type="scientific">Microbacterium invictum</name>
    <dbReference type="NCBI Taxonomy" id="515415"/>
    <lineage>
        <taxon>Bacteria</taxon>
        <taxon>Bacillati</taxon>
        <taxon>Actinomycetota</taxon>
        <taxon>Actinomycetes</taxon>
        <taxon>Micrococcales</taxon>
        <taxon>Microbacteriaceae</taxon>
        <taxon>Microbacterium</taxon>
    </lineage>
</organism>
<dbReference type="EC" id="2.7.13.3" evidence="2"/>
<feature type="domain" description="Histidine kinase/HSP90-like ATPase" evidence="10">
    <location>
        <begin position="321"/>
        <end position="412"/>
    </location>
</feature>
<dbReference type="Gene3D" id="1.20.5.1930">
    <property type="match status" value="1"/>
</dbReference>
<keyword evidence="9" id="KW-0472">Membrane</keyword>
<comment type="caution">
    <text evidence="11">The sequence shown here is derived from an EMBL/GenBank/DDBJ whole genome shotgun (WGS) entry which is preliminary data.</text>
</comment>
<evidence type="ECO:0000256" key="9">
    <source>
        <dbReference type="SAM" id="Phobius"/>
    </source>
</evidence>
<evidence type="ECO:0000256" key="1">
    <source>
        <dbReference type="ARBA" id="ARBA00000085"/>
    </source>
</evidence>
<dbReference type="InterPro" id="IPR055558">
    <property type="entry name" value="DUF7134"/>
</dbReference>
<dbReference type="Gene3D" id="3.30.565.10">
    <property type="entry name" value="Histidine kinase-like ATPase, C-terminal domain"/>
    <property type="match status" value="1"/>
</dbReference>
<sequence length="436" mass="46104">MSMPIPRRRPSAAALRRDYVLAAALCVAAILSTTLGSIAGVYGEESADLAWGLVYSVALAAPIAVRRRYPEIVLVVVSVVFFAAVTLRIPDLYVCNVVVFIAMYTVGAWVDDRRRATIVRVAVIAGMFGWLLVTTFQAATTPDESTFSHAGLFSPFAAFVLIQFLINAAFFGGAYFFGERAYAQAQERMALEERTAELERERELTAAQAVALDRVRIARELHDVVAHHVSAMGVQAGAARTVVDRDPVAAKAALTVVEESARSALTELRQLLETLRTPDADAPGGSTLHLSALPELVAHAGENGLPTTLTVVGEPVPVTELVQANLYRIAQESLTNARRHGGPGATADVRLRYTDEAIELEITNTGRVPIAGRAGLGLVGMRERAAASGGTIEVGSRERGGFLVRVRLPLLAGAAAGAPRTGSRRAGAAAGTGATA</sequence>
<dbReference type="GO" id="GO:0005524">
    <property type="term" value="F:ATP binding"/>
    <property type="evidence" value="ECO:0007669"/>
    <property type="project" value="UniProtKB-KW"/>
</dbReference>
<feature type="transmembrane region" description="Helical" evidence="9">
    <location>
        <begin position="117"/>
        <end position="136"/>
    </location>
</feature>
<gene>
    <name evidence="11" type="ORF">BKA10_002716</name>
</gene>
<keyword evidence="9" id="KW-0812">Transmembrane</keyword>
<dbReference type="InterPro" id="IPR050482">
    <property type="entry name" value="Sensor_HK_TwoCompSys"/>
</dbReference>
<dbReference type="Proteomes" id="UP000549113">
    <property type="component" value="Unassembled WGS sequence"/>
</dbReference>
<dbReference type="GO" id="GO:0016020">
    <property type="term" value="C:membrane"/>
    <property type="evidence" value="ECO:0007669"/>
    <property type="project" value="InterPro"/>
</dbReference>
<feature type="transmembrane region" description="Helical" evidence="9">
    <location>
        <begin position="72"/>
        <end position="87"/>
    </location>
</feature>
<dbReference type="GO" id="GO:0000155">
    <property type="term" value="F:phosphorelay sensor kinase activity"/>
    <property type="evidence" value="ECO:0007669"/>
    <property type="project" value="InterPro"/>
</dbReference>
<evidence type="ECO:0000313" key="12">
    <source>
        <dbReference type="Proteomes" id="UP000549113"/>
    </source>
</evidence>
<feature type="transmembrane region" description="Helical" evidence="9">
    <location>
        <begin position="93"/>
        <end position="110"/>
    </location>
</feature>
<evidence type="ECO:0000256" key="6">
    <source>
        <dbReference type="ARBA" id="ARBA00022777"/>
    </source>
</evidence>
<accession>A0AA40SRJ2</accession>
<dbReference type="GO" id="GO:0046983">
    <property type="term" value="F:protein dimerization activity"/>
    <property type="evidence" value="ECO:0007669"/>
    <property type="project" value="InterPro"/>
</dbReference>
<reference evidence="11 12" key="1">
    <citation type="submission" date="2020-08" db="EMBL/GenBank/DDBJ databases">
        <title>Sequencing the genomes of 1000 actinobacteria strains.</title>
        <authorList>
            <person name="Klenk H.-P."/>
        </authorList>
    </citation>
    <scope>NUCLEOTIDE SEQUENCE [LARGE SCALE GENOMIC DNA]</scope>
    <source>
        <strain evidence="11 12">DSM 19600</strain>
    </source>
</reference>
<evidence type="ECO:0000256" key="4">
    <source>
        <dbReference type="ARBA" id="ARBA00022679"/>
    </source>
</evidence>
<keyword evidence="6 11" id="KW-0418">Kinase</keyword>
<comment type="catalytic activity">
    <reaction evidence="1">
        <text>ATP + protein L-histidine = ADP + protein N-phospho-L-histidine.</text>
        <dbReference type="EC" id="2.7.13.3"/>
    </reaction>
</comment>
<dbReference type="SMART" id="SM00387">
    <property type="entry name" value="HATPase_c"/>
    <property type="match status" value="1"/>
</dbReference>
<keyword evidence="5" id="KW-0547">Nucleotide-binding</keyword>
<dbReference type="CDD" id="cd16917">
    <property type="entry name" value="HATPase_UhpB-NarQ-NarX-like"/>
    <property type="match status" value="1"/>
</dbReference>
<evidence type="ECO:0000256" key="2">
    <source>
        <dbReference type="ARBA" id="ARBA00012438"/>
    </source>
</evidence>
<evidence type="ECO:0000256" key="5">
    <source>
        <dbReference type="ARBA" id="ARBA00022741"/>
    </source>
</evidence>
<evidence type="ECO:0000256" key="7">
    <source>
        <dbReference type="ARBA" id="ARBA00022840"/>
    </source>
</evidence>
<dbReference type="EMBL" id="JACIFH010000001">
    <property type="protein sequence ID" value="MBB4140922.1"/>
    <property type="molecule type" value="Genomic_DNA"/>
</dbReference>
<dbReference type="SUPFAM" id="SSF55874">
    <property type="entry name" value="ATPase domain of HSP90 chaperone/DNA topoisomerase II/histidine kinase"/>
    <property type="match status" value="1"/>
</dbReference>
<proteinExistence type="predicted"/>
<dbReference type="AlphaFoldDB" id="A0AA40SRJ2"/>
<dbReference type="Pfam" id="PF07730">
    <property type="entry name" value="HisKA_3"/>
    <property type="match status" value="1"/>
</dbReference>
<feature type="transmembrane region" description="Helical" evidence="9">
    <location>
        <begin position="49"/>
        <end position="65"/>
    </location>
</feature>
<keyword evidence="4" id="KW-0808">Transferase</keyword>
<evidence type="ECO:0000256" key="8">
    <source>
        <dbReference type="ARBA" id="ARBA00023012"/>
    </source>
</evidence>
<name>A0AA40SRJ2_9MICO</name>
<keyword evidence="9" id="KW-1133">Transmembrane helix</keyword>
<keyword evidence="12" id="KW-1185">Reference proteome</keyword>
<dbReference type="InterPro" id="IPR011712">
    <property type="entry name" value="Sig_transdc_His_kin_sub3_dim/P"/>
</dbReference>
<keyword evidence="7" id="KW-0067">ATP-binding</keyword>
<dbReference type="InterPro" id="IPR003594">
    <property type="entry name" value="HATPase_dom"/>
</dbReference>
<keyword evidence="8" id="KW-0902">Two-component regulatory system</keyword>
<dbReference type="Pfam" id="PF23539">
    <property type="entry name" value="DUF7134"/>
    <property type="match status" value="1"/>
</dbReference>
<evidence type="ECO:0000256" key="3">
    <source>
        <dbReference type="ARBA" id="ARBA00022553"/>
    </source>
</evidence>
<evidence type="ECO:0000259" key="10">
    <source>
        <dbReference type="SMART" id="SM00387"/>
    </source>
</evidence>
<dbReference type="InterPro" id="IPR036890">
    <property type="entry name" value="HATPase_C_sf"/>
</dbReference>
<dbReference type="PANTHER" id="PTHR24421">
    <property type="entry name" value="NITRATE/NITRITE SENSOR PROTEIN NARX-RELATED"/>
    <property type="match status" value="1"/>
</dbReference>
<protein>
    <recommendedName>
        <fullName evidence="2">histidine kinase</fullName>
        <ecNumber evidence="2">2.7.13.3</ecNumber>
    </recommendedName>
</protein>
<dbReference type="RefSeq" id="WP_183500462.1">
    <property type="nucleotide sequence ID" value="NZ_BAABCO010000004.1"/>
</dbReference>
<evidence type="ECO:0000313" key="11">
    <source>
        <dbReference type="EMBL" id="MBB4140922.1"/>
    </source>
</evidence>
<keyword evidence="3" id="KW-0597">Phosphoprotein</keyword>